<dbReference type="EMBL" id="CP065383">
    <property type="protein sequence ID" value="QPM68693.1"/>
    <property type="molecule type" value="Genomic_DNA"/>
</dbReference>
<evidence type="ECO:0000256" key="1">
    <source>
        <dbReference type="ARBA" id="ARBA00023015"/>
    </source>
</evidence>
<dbReference type="InterPro" id="IPR010982">
    <property type="entry name" value="Lambda_DNA-bd_dom_sf"/>
</dbReference>
<dbReference type="PANTHER" id="PTHR30146:SF109">
    <property type="entry name" value="HTH-TYPE TRANSCRIPTIONAL REGULATOR GALS"/>
    <property type="match status" value="1"/>
</dbReference>
<keyword evidence="3" id="KW-0804">Transcription</keyword>
<evidence type="ECO:0000259" key="4">
    <source>
        <dbReference type="PROSITE" id="PS50932"/>
    </source>
</evidence>
<dbReference type="SUPFAM" id="SSF53822">
    <property type="entry name" value="Periplasmic binding protein-like I"/>
    <property type="match status" value="1"/>
</dbReference>
<dbReference type="GO" id="GO:0003700">
    <property type="term" value="F:DNA-binding transcription factor activity"/>
    <property type="evidence" value="ECO:0007669"/>
    <property type="project" value="TreeGrafter"/>
</dbReference>
<dbReference type="InterPro" id="IPR000843">
    <property type="entry name" value="HTH_LacI"/>
</dbReference>
<keyword evidence="1" id="KW-0805">Transcription regulation</keyword>
<keyword evidence="7" id="KW-1185">Reference proteome</keyword>
<evidence type="ECO:0000256" key="2">
    <source>
        <dbReference type="ARBA" id="ARBA00023125"/>
    </source>
</evidence>
<dbReference type="Gene3D" id="1.10.260.40">
    <property type="entry name" value="lambda repressor-like DNA-binding domains"/>
    <property type="match status" value="1"/>
</dbReference>
<dbReference type="Pfam" id="PF13377">
    <property type="entry name" value="Peripla_BP_3"/>
    <property type="match status" value="1"/>
</dbReference>
<keyword evidence="2" id="KW-0238">DNA-binding</keyword>
<dbReference type="InterPro" id="IPR001387">
    <property type="entry name" value="Cro/C1-type_HTH"/>
</dbReference>
<dbReference type="AlphaFoldDB" id="A0A7T1F336"/>
<dbReference type="RefSeq" id="WP_218111188.1">
    <property type="nucleotide sequence ID" value="NZ_CP065383.1"/>
</dbReference>
<dbReference type="PROSITE" id="PS50943">
    <property type="entry name" value="HTH_CROC1"/>
    <property type="match status" value="1"/>
</dbReference>
<feature type="domain" description="HTH lacI-type" evidence="4">
    <location>
        <begin position="10"/>
        <end position="62"/>
    </location>
</feature>
<evidence type="ECO:0000256" key="3">
    <source>
        <dbReference type="ARBA" id="ARBA00023163"/>
    </source>
</evidence>
<dbReference type="Proteomes" id="UP000594463">
    <property type="component" value="Chromosome"/>
</dbReference>
<dbReference type="SMART" id="SM00354">
    <property type="entry name" value="HTH_LACI"/>
    <property type="match status" value="1"/>
</dbReference>
<dbReference type="PANTHER" id="PTHR30146">
    <property type="entry name" value="LACI-RELATED TRANSCRIPTIONAL REPRESSOR"/>
    <property type="match status" value="1"/>
</dbReference>
<evidence type="ECO:0000259" key="5">
    <source>
        <dbReference type="PROSITE" id="PS50943"/>
    </source>
</evidence>
<dbReference type="SUPFAM" id="SSF47413">
    <property type="entry name" value="lambda repressor-like DNA-binding domains"/>
    <property type="match status" value="1"/>
</dbReference>
<protein>
    <submittedName>
        <fullName evidence="6">Catabolite control protein A</fullName>
    </submittedName>
</protein>
<feature type="domain" description="HTH cro/C1-type" evidence="5">
    <location>
        <begin position="1"/>
        <end position="56"/>
    </location>
</feature>
<dbReference type="CDD" id="cd06267">
    <property type="entry name" value="PBP1_LacI_sugar_binding-like"/>
    <property type="match status" value="1"/>
</dbReference>
<evidence type="ECO:0000313" key="7">
    <source>
        <dbReference type="Proteomes" id="UP000594463"/>
    </source>
</evidence>
<dbReference type="CDD" id="cd01392">
    <property type="entry name" value="HTH_LacI"/>
    <property type="match status" value="1"/>
</dbReference>
<dbReference type="Pfam" id="PF00356">
    <property type="entry name" value="LacI"/>
    <property type="match status" value="1"/>
</dbReference>
<gene>
    <name evidence="6" type="primary">ccpA_6</name>
    <name evidence="6" type="ORF">RT761_01915</name>
</gene>
<dbReference type="GO" id="GO:0000976">
    <property type="term" value="F:transcription cis-regulatory region binding"/>
    <property type="evidence" value="ECO:0007669"/>
    <property type="project" value="TreeGrafter"/>
</dbReference>
<reference evidence="6 7" key="1">
    <citation type="journal article" date="2021" name="Nat. Commun.">
        <title>Isolation of a member of the candidate phylum Atribacteria reveals a unique cell membrane structure.</title>
        <authorList>
            <person name="Taiki K."/>
            <person name="Nobu M.K."/>
            <person name="Kusada H."/>
            <person name="Meng X.-Y."/>
            <person name="Hosoki N."/>
            <person name="Uematsu K."/>
            <person name="Yoshioka H."/>
            <person name="Kamagata Y."/>
            <person name="Tamaki H."/>
        </authorList>
    </citation>
    <scope>NUCLEOTIDE SEQUENCE [LARGE SCALE GENOMIC DNA]</scope>
    <source>
        <strain evidence="6 7">RT761</strain>
    </source>
</reference>
<dbReference type="Gene3D" id="3.40.50.2300">
    <property type="match status" value="2"/>
</dbReference>
<dbReference type="InterPro" id="IPR028082">
    <property type="entry name" value="Peripla_BP_I"/>
</dbReference>
<name>A0A7T1F336_ATRLM</name>
<sequence>MISIKKKHGIKDVAREAGVSAQTVSNYFHRRSVVSPNTQMNIQKAIKKLNYTPNIFARGLRGTKTRTVGVAIPEIANPFYSDILDGLEKIATRRGYTLIVSCNSYNKNKLQRDLDVLSNHVDGIVVCTFTVEDEKISHYLAKGIPIVAIDIKVENDLIPSVEIDNYQTVYICIQYLINCGHRNIYFFSEPLLLPMFHDRLNGYLDCLKRNNLPIEPDKIIIEEGLKVQKTEATYRKLSCLIDAMNFPSALFATSDLMAIGAMKALVEKHINIPEQVSLIGLDNILLSEYSQPPLTTIDYPKREMGHKGMTMLIDYIDGKPVEKKRILLKTQIIERKSVINIKI</sequence>
<dbReference type="PROSITE" id="PS50932">
    <property type="entry name" value="HTH_LACI_2"/>
    <property type="match status" value="1"/>
</dbReference>
<dbReference type="InterPro" id="IPR046335">
    <property type="entry name" value="LacI/GalR-like_sensor"/>
</dbReference>
<proteinExistence type="predicted"/>
<evidence type="ECO:0000313" key="6">
    <source>
        <dbReference type="EMBL" id="QPM68693.1"/>
    </source>
</evidence>
<organism evidence="6 7">
    <name type="scientific">Atribacter laminatus</name>
    <dbReference type="NCBI Taxonomy" id="2847778"/>
    <lineage>
        <taxon>Bacteria</taxon>
        <taxon>Pseudomonadati</taxon>
        <taxon>Atribacterota</taxon>
        <taxon>Atribacteria</taxon>
        <taxon>Atribacterales</taxon>
        <taxon>Atribacteraceae</taxon>
        <taxon>Atribacter</taxon>
    </lineage>
</organism>
<accession>A0A7T1F336</accession>
<dbReference type="KEGG" id="alam:RT761_01915"/>